<dbReference type="PANTHER" id="PTHR43883">
    <property type="entry name" value="SLR0207 PROTEIN"/>
    <property type="match status" value="1"/>
</dbReference>
<dbReference type="RefSeq" id="WP_284257493.1">
    <property type="nucleotide sequence ID" value="NZ_BSOS01000039.1"/>
</dbReference>
<dbReference type="SUPFAM" id="SSF56112">
    <property type="entry name" value="Protein kinase-like (PK-like)"/>
    <property type="match status" value="1"/>
</dbReference>
<dbReference type="Gene3D" id="3.40.50.300">
    <property type="entry name" value="P-loop containing nucleotide triphosphate hydrolases"/>
    <property type="match status" value="1"/>
</dbReference>
<gene>
    <name evidence="2" type="ORF">GCM10010909_14690</name>
</gene>
<dbReference type="InterPro" id="IPR002575">
    <property type="entry name" value="Aminoglycoside_PTrfase"/>
</dbReference>
<dbReference type="Proteomes" id="UP001156641">
    <property type="component" value="Unassembled WGS sequence"/>
</dbReference>
<dbReference type="Pfam" id="PF01636">
    <property type="entry name" value="APH"/>
    <property type="match status" value="1"/>
</dbReference>
<comment type="caution">
    <text evidence="2">The sequence shown here is derived from an EMBL/GenBank/DDBJ whole genome shotgun (WGS) entry which is preliminary data.</text>
</comment>
<dbReference type="Pfam" id="PF13671">
    <property type="entry name" value="AAA_33"/>
    <property type="match status" value="1"/>
</dbReference>
<feature type="domain" description="Aminoglycoside phosphotransferase" evidence="1">
    <location>
        <begin position="129"/>
        <end position="284"/>
    </location>
</feature>
<dbReference type="InterPro" id="IPR011009">
    <property type="entry name" value="Kinase-like_dom_sf"/>
</dbReference>
<name>A0ABQ6A2T3_9PROT</name>
<evidence type="ECO:0000313" key="2">
    <source>
        <dbReference type="EMBL" id="GLR66789.1"/>
    </source>
</evidence>
<evidence type="ECO:0000313" key="3">
    <source>
        <dbReference type="Proteomes" id="UP001156641"/>
    </source>
</evidence>
<dbReference type="PANTHER" id="PTHR43883:SF1">
    <property type="entry name" value="GLUCONOKINASE"/>
    <property type="match status" value="1"/>
</dbReference>
<dbReference type="InterPro" id="IPR027417">
    <property type="entry name" value="P-loop_NTPase"/>
</dbReference>
<dbReference type="GO" id="GO:0016301">
    <property type="term" value="F:kinase activity"/>
    <property type="evidence" value="ECO:0007669"/>
    <property type="project" value="UniProtKB-KW"/>
</dbReference>
<keyword evidence="2" id="KW-0808">Transferase</keyword>
<keyword evidence="3" id="KW-1185">Reference proteome</keyword>
<dbReference type="SUPFAM" id="SSF52540">
    <property type="entry name" value="P-loop containing nucleoside triphosphate hydrolases"/>
    <property type="match status" value="1"/>
</dbReference>
<accession>A0ABQ6A2T3</accession>
<organism evidence="2 3">
    <name type="scientific">Acidocella aquatica</name>
    <dbReference type="NCBI Taxonomy" id="1922313"/>
    <lineage>
        <taxon>Bacteria</taxon>
        <taxon>Pseudomonadati</taxon>
        <taxon>Pseudomonadota</taxon>
        <taxon>Alphaproteobacteria</taxon>
        <taxon>Acetobacterales</taxon>
        <taxon>Acidocellaceae</taxon>
        <taxon>Acidocella</taxon>
    </lineage>
</organism>
<keyword evidence="2" id="KW-0418">Kinase</keyword>
<proteinExistence type="predicted"/>
<protein>
    <submittedName>
        <fullName evidence="2">Kinase</fullName>
    </submittedName>
</protein>
<evidence type="ECO:0000259" key="1">
    <source>
        <dbReference type="Pfam" id="PF01636"/>
    </source>
</evidence>
<sequence>MAEAQAEVIAFLSDGAGYGAPGGPVERIETHISIVFLVGERAYKLKRAVRFSYVDYSTLALRETYCRRELELNRRSAPELYLRVRAITHVPGGGLEFDGTGQAVDFVLEMRRFAQESLLDRLADCGGLTPGLMRDVTDTIAAFHEAAAAVPGFGGAAVMRAVIAGNAENLSRAAPLLDGAAAREVSEAALVVLETMAPLLEARKAAGKVRRCHGDLHLRNICLLEGKPLLFDCIEFNEAFSCIDVLYDLAFLLMDLLHRGFSAQANAVCNRYLDRTGDWGGVALLPLFISMRAAVRAHVLVAQYCNILAAQTLAAARAYLALAGRALVGRTPFLVAIGGLSGTGKSTVAAALAGRFGPVPGARVIRSDVVRKMLSGVAPEVKLPATAYDVETSARVYAAMWAQARAVLAAGCPVILDAAFLAAGMRAEARALAARAGVGFCGVWLQAPVAVLEARLAERRGDASDADVLVMRGQAVEGVVDWLVVDAAAGVEAQVERILDAPLWGASREAVVRKML</sequence>
<dbReference type="EMBL" id="BSOS01000039">
    <property type="protein sequence ID" value="GLR66789.1"/>
    <property type="molecule type" value="Genomic_DNA"/>
</dbReference>
<dbReference type="InterPro" id="IPR052732">
    <property type="entry name" value="Cell-binding_unc_protein"/>
</dbReference>
<reference evidence="3" key="1">
    <citation type="journal article" date="2019" name="Int. J. Syst. Evol. Microbiol.">
        <title>The Global Catalogue of Microorganisms (GCM) 10K type strain sequencing project: providing services to taxonomists for standard genome sequencing and annotation.</title>
        <authorList>
            <consortium name="The Broad Institute Genomics Platform"/>
            <consortium name="The Broad Institute Genome Sequencing Center for Infectious Disease"/>
            <person name="Wu L."/>
            <person name="Ma J."/>
        </authorList>
    </citation>
    <scope>NUCLEOTIDE SEQUENCE [LARGE SCALE GENOMIC DNA]</scope>
    <source>
        <strain evidence="3">NBRC 112502</strain>
    </source>
</reference>
<dbReference type="Gene3D" id="3.90.1200.10">
    <property type="match status" value="1"/>
</dbReference>